<organism evidence="8 9">
    <name type="scientific">Porphyra umbilicalis</name>
    <name type="common">Purple laver</name>
    <name type="synonym">Red alga</name>
    <dbReference type="NCBI Taxonomy" id="2786"/>
    <lineage>
        <taxon>Eukaryota</taxon>
        <taxon>Rhodophyta</taxon>
        <taxon>Bangiophyceae</taxon>
        <taxon>Bangiales</taxon>
        <taxon>Bangiaceae</taxon>
        <taxon>Porphyra</taxon>
    </lineage>
</organism>
<gene>
    <name evidence="8" type="ORF">BU14_2117s0002</name>
</gene>
<dbReference type="CDD" id="cd00432">
    <property type="entry name" value="Ribosomal_L18_L5e"/>
    <property type="match status" value="1"/>
</dbReference>
<comment type="similarity">
    <text evidence="2">Belongs to the universal ribosomal protein uL18 family.</text>
</comment>
<dbReference type="AlphaFoldDB" id="A0A1X6NJV6"/>
<dbReference type="InterPro" id="IPR025607">
    <property type="entry name" value="Ribosomal_uL18_C_euk"/>
</dbReference>
<evidence type="ECO:0000256" key="6">
    <source>
        <dbReference type="SAM" id="MobiDB-lite"/>
    </source>
</evidence>
<evidence type="ECO:0000256" key="1">
    <source>
        <dbReference type="ARBA" id="ARBA00004496"/>
    </source>
</evidence>
<dbReference type="InterPro" id="IPR057268">
    <property type="entry name" value="Ribosomal_L18"/>
</dbReference>
<dbReference type="Gene3D" id="3.30.420.100">
    <property type="match status" value="1"/>
</dbReference>
<dbReference type="Pfam" id="PF17144">
    <property type="entry name" value="Ribosomal_L5e"/>
    <property type="match status" value="1"/>
</dbReference>
<dbReference type="Pfam" id="PF14204">
    <property type="entry name" value="Ribosomal_L18_c"/>
    <property type="match status" value="1"/>
</dbReference>
<dbReference type="PANTHER" id="PTHR23410:SF12">
    <property type="entry name" value="LARGE RIBOSOMAL SUBUNIT PROTEIN UL18"/>
    <property type="match status" value="1"/>
</dbReference>
<dbReference type="HAMAP" id="MF_01337_A">
    <property type="entry name" value="Ribosomal_uL18_A"/>
    <property type="match status" value="1"/>
</dbReference>
<sequence>MVLKKNIKTKAYHKRYQVKWRRRREGKTDYYARKRLISQDKRKYNSPKYRMVVRFTNRDIVCQIVAAKLVGDEVLCAAYAHELPRYGIKMGLTNYAAAYAVGLLLARRMLTKIGLADTYKGKEEADGEMYEVEEEGDRRPFRALLDVGLSSTTTGKKVFAVMKGAVDGGLDVPHNEKRFPAYTKDEGFSAEELKKRIIGTHVAEFMEELEEEDPDKFKVQFSRYVAAGIKSEDVEDIYTNAHEAIREDPTFTKKAKAQVTEHKKWNKSKISQEQRKQNVRDKIKAAMEAADDDE</sequence>
<keyword evidence="9" id="KW-1185">Reference proteome</keyword>
<dbReference type="GO" id="GO:0006412">
    <property type="term" value="P:translation"/>
    <property type="evidence" value="ECO:0007669"/>
    <property type="project" value="InterPro"/>
</dbReference>
<dbReference type="PANTHER" id="PTHR23410">
    <property type="entry name" value="RIBOSOMAL PROTEIN L5-RELATED"/>
    <property type="match status" value="1"/>
</dbReference>
<feature type="region of interest" description="Disordered" evidence="6">
    <location>
        <begin position="260"/>
        <end position="294"/>
    </location>
</feature>
<dbReference type="InterPro" id="IPR005485">
    <property type="entry name" value="Rbsml_uL18_euk_arch"/>
</dbReference>
<keyword evidence="5" id="KW-0687">Ribonucleoprotein</keyword>
<comment type="subcellular location">
    <subcellularLocation>
        <location evidence="1">Cytoplasm</location>
    </subcellularLocation>
</comment>
<dbReference type="GO" id="GO:0003735">
    <property type="term" value="F:structural constituent of ribosome"/>
    <property type="evidence" value="ECO:0007669"/>
    <property type="project" value="InterPro"/>
</dbReference>
<feature type="domain" description="Large ribosomal subunit protein uL18 C-terminal eukaryotes" evidence="7">
    <location>
        <begin position="234"/>
        <end position="287"/>
    </location>
</feature>
<evidence type="ECO:0000313" key="8">
    <source>
        <dbReference type="EMBL" id="OSX68901.1"/>
    </source>
</evidence>
<keyword evidence="4" id="KW-0689">Ribosomal protein</keyword>
<keyword evidence="3" id="KW-0963">Cytoplasm</keyword>
<reference evidence="8 9" key="1">
    <citation type="submission" date="2017-03" db="EMBL/GenBank/DDBJ databases">
        <title>WGS assembly of Porphyra umbilicalis.</title>
        <authorList>
            <person name="Brawley S.H."/>
            <person name="Blouin N.A."/>
            <person name="Ficko-Blean E."/>
            <person name="Wheeler G.L."/>
            <person name="Lohr M."/>
            <person name="Goodson H.V."/>
            <person name="Jenkins J.W."/>
            <person name="Blaby-Haas C.E."/>
            <person name="Helliwell K.E."/>
            <person name="Chan C."/>
            <person name="Marriage T."/>
            <person name="Bhattacharya D."/>
            <person name="Klein A.S."/>
            <person name="Badis Y."/>
            <person name="Brodie J."/>
            <person name="Cao Y."/>
            <person name="Collen J."/>
            <person name="Dittami S.M."/>
            <person name="Gachon C.M."/>
            <person name="Green B.R."/>
            <person name="Karpowicz S."/>
            <person name="Kim J.W."/>
            <person name="Kudahl U."/>
            <person name="Lin S."/>
            <person name="Michel G."/>
            <person name="Mittag M."/>
            <person name="Olson B.J."/>
            <person name="Pangilinan J."/>
            <person name="Peng Y."/>
            <person name="Qiu H."/>
            <person name="Shu S."/>
            <person name="Singer J.T."/>
            <person name="Smith A.G."/>
            <person name="Sprecher B.N."/>
            <person name="Wagner V."/>
            <person name="Wang W."/>
            <person name="Wang Z.-Y."/>
            <person name="Yan J."/>
            <person name="Yarish C."/>
            <person name="Zoeuner-Riek S."/>
            <person name="Zhuang Y."/>
            <person name="Zou Y."/>
            <person name="Lindquist E.A."/>
            <person name="Grimwood J."/>
            <person name="Barry K."/>
            <person name="Rokhsar D.S."/>
            <person name="Schmutz J."/>
            <person name="Stiller J.W."/>
            <person name="Grossman A.R."/>
            <person name="Prochnik S.E."/>
        </authorList>
    </citation>
    <scope>NUCLEOTIDE SEQUENCE [LARGE SCALE GENOMIC DNA]</scope>
    <source>
        <strain evidence="8">4086291</strain>
    </source>
</reference>
<evidence type="ECO:0000256" key="2">
    <source>
        <dbReference type="ARBA" id="ARBA00007116"/>
    </source>
</evidence>
<dbReference type="PRINTS" id="PR00058">
    <property type="entry name" value="RIBOSOMALL5"/>
</dbReference>
<dbReference type="GO" id="GO:0008097">
    <property type="term" value="F:5S rRNA binding"/>
    <property type="evidence" value="ECO:0007669"/>
    <property type="project" value="InterPro"/>
</dbReference>
<dbReference type="FunFam" id="3.30.420.100:FF:000002">
    <property type="entry name" value="60S ribosomal protein L5"/>
    <property type="match status" value="1"/>
</dbReference>
<evidence type="ECO:0000256" key="5">
    <source>
        <dbReference type="ARBA" id="ARBA00023274"/>
    </source>
</evidence>
<name>A0A1X6NJV6_PORUM</name>
<dbReference type="OrthoDB" id="1618453at2759"/>
<evidence type="ECO:0000259" key="7">
    <source>
        <dbReference type="Pfam" id="PF14204"/>
    </source>
</evidence>
<dbReference type="GO" id="GO:0000027">
    <property type="term" value="P:ribosomal large subunit assembly"/>
    <property type="evidence" value="ECO:0007669"/>
    <property type="project" value="TreeGrafter"/>
</dbReference>
<evidence type="ECO:0000256" key="3">
    <source>
        <dbReference type="ARBA" id="ARBA00022490"/>
    </source>
</evidence>
<evidence type="ECO:0000313" key="9">
    <source>
        <dbReference type="Proteomes" id="UP000218209"/>
    </source>
</evidence>
<dbReference type="EMBL" id="KV919979">
    <property type="protein sequence ID" value="OSX68901.1"/>
    <property type="molecule type" value="Genomic_DNA"/>
</dbReference>
<protein>
    <recommendedName>
        <fullName evidence="7">Large ribosomal subunit protein uL18 C-terminal eukaryotes domain-containing protein</fullName>
    </recommendedName>
</protein>
<dbReference type="GO" id="GO:0022625">
    <property type="term" value="C:cytosolic large ribosomal subunit"/>
    <property type="evidence" value="ECO:0007669"/>
    <property type="project" value="TreeGrafter"/>
</dbReference>
<accession>A0A1X6NJV6</accession>
<dbReference type="Proteomes" id="UP000218209">
    <property type="component" value="Unassembled WGS sequence"/>
</dbReference>
<dbReference type="SUPFAM" id="SSF53137">
    <property type="entry name" value="Translational machinery components"/>
    <property type="match status" value="1"/>
</dbReference>
<evidence type="ECO:0000256" key="4">
    <source>
        <dbReference type="ARBA" id="ARBA00022980"/>
    </source>
</evidence>
<feature type="compositionally biased region" description="Basic and acidic residues" evidence="6">
    <location>
        <begin position="270"/>
        <end position="285"/>
    </location>
</feature>
<proteinExistence type="inferred from homology"/>